<dbReference type="PROSITE" id="PS51257">
    <property type="entry name" value="PROKAR_LIPOPROTEIN"/>
    <property type="match status" value="1"/>
</dbReference>
<organism evidence="2 3">
    <name type="scientific">Sulfitobacter sabulilitoris</name>
    <dbReference type="NCBI Taxonomy" id="2562655"/>
    <lineage>
        <taxon>Bacteria</taxon>
        <taxon>Pseudomonadati</taxon>
        <taxon>Pseudomonadota</taxon>
        <taxon>Alphaproteobacteria</taxon>
        <taxon>Rhodobacterales</taxon>
        <taxon>Roseobacteraceae</taxon>
        <taxon>Sulfitobacter</taxon>
    </lineage>
</organism>
<dbReference type="Pfam" id="PF19489">
    <property type="entry name" value="SLT_4"/>
    <property type="match status" value="1"/>
</dbReference>
<evidence type="ECO:0000313" key="3">
    <source>
        <dbReference type="Proteomes" id="UP000309550"/>
    </source>
</evidence>
<dbReference type="OrthoDB" id="9789144at2"/>
<gene>
    <name evidence="2" type="ORF">FDT80_08845</name>
</gene>
<dbReference type="EMBL" id="VANS01000002">
    <property type="protein sequence ID" value="TMM52382.1"/>
    <property type="molecule type" value="Genomic_DNA"/>
</dbReference>
<keyword evidence="3" id="KW-1185">Reference proteome</keyword>
<name>A0A5S3PEA7_9RHOB</name>
<evidence type="ECO:0000259" key="1">
    <source>
        <dbReference type="Pfam" id="PF19489"/>
    </source>
</evidence>
<feature type="domain" description="Transglycosylase SLT" evidence="1">
    <location>
        <begin position="7"/>
        <end position="191"/>
    </location>
</feature>
<dbReference type="Gene3D" id="1.10.530.10">
    <property type="match status" value="1"/>
</dbReference>
<sequence length="197" mass="22511">MSRTLRAMTIVLLVASCGGGPREAPRQLDDACEIVRERPEYLRAFRAAERKWGVPVHVQMATIHQESRFVGDARTPFKYVLGVIPMGRQSSAYGYGQALDATWEEYRRSTGSYRAKRDRIKDATDFMGWYMNKTRERNNVALHDARNQYLAYHEGHTGYSRGSYNSKSWLVAVAGKVDARSDMYQAQLATCGRRGFW</sequence>
<proteinExistence type="predicted"/>
<dbReference type="InterPro" id="IPR045795">
    <property type="entry name" value="SLT_4"/>
</dbReference>
<reference evidence="2 3" key="1">
    <citation type="submission" date="2019-05" db="EMBL/GenBank/DDBJ databases">
        <title>Sulfitobacter sabulilitoris sp. nov., isolated from a marine sand.</title>
        <authorList>
            <person name="Yoon J.-H."/>
        </authorList>
    </citation>
    <scope>NUCLEOTIDE SEQUENCE [LARGE SCALE GENOMIC DNA]</scope>
    <source>
        <strain evidence="2 3">HSMS-29</strain>
    </source>
</reference>
<dbReference type="SUPFAM" id="SSF53955">
    <property type="entry name" value="Lysozyme-like"/>
    <property type="match status" value="1"/>
</dbReference>
<dbReference type="Proteomes" id="UP000309550">
    <property type="component" value="Unassembled WGS sequence"/>
</dbReference>
<accession>A0A5S3PEA7</accession>
<evidence type="ECO:0000313" key="2">
    <source>
        <dbReference type="EMBL" id="TMM52382.1"/>
    </source>
</evidence>
<dbReference type="AlphaFoldDB" id="A0A5S3PEA7"/>
<protein>
    <submittedName>
        <fullName evidence="2">Lytic transglycosylase</fullName>
    </submittedName>
</protein>
<dbReference type="RefSeq" id="WP_138661924.1">
    <property type="nucleotide sequence ID" value="NZ_VANS01000002.1"/>
</dbReference>
<comment type="caution">
    <text evidence="2">The sequence shown here is derived from an EMBL/GenBank/DDBJ whole genome shotgun (WGS) entry which is preliminary data.</text>
</comment>
<dbReference type="InterPro" id="IPR023346">
    <property type="entry name" value="Lysozyme-like_dom_sf"/>
</dbReference>